<dbReference type="EMBL" id="BAABFN010000001">
    <property type="protein sequence ID" value="GAA4300777.1"/>
    <property type="molecule type" value="Genomic_DNA"/>
</dbReference>
<accession>A0ABP8FD08</accession>
<feature type="transmembrane region" description="Helical" evidence="1">
    <location>
        <begin position="94"/>
        <end position="112"/>
    </location>
</feature>
<name>A0ABP8FD08_9BACT</name>
<evidence type="ECO:0000313" key="2">
    <source>
        <dbReference type="EMBL" id="GAA4300777.1"/>
    </source>
</evidence>
<evidence type="ECO:0000256" key="1">
    <source>
        <dbReference type="SAM" id="Phobius"/>
    </source>
</evidence>
<sequence length="187" mass="21044">MPLYGTLLIVWAYPYHFAAFTGFFRFRVLGAVILNTILFPCITALLLKALGFIQSVYMRTQRDRIIPYAATMIFYFWIFYVFRHQKDIPQELTAFMLGNFIAIIIAFLCNIFMKISMHLLGAGGLLGMGFTLLSAPYFSAAPLLMALILLAGVLGTCRLLLGAHSPRELYWGLMAGIVAQLMAVWII</sequence>
<feature type="transmembrane region" description="Helical" evidence="1">
    <location>
        <begin position="65"/>
        <end position="82"/>
    </location>
</feature>
<reference evidence="3" key="1">
    <citation type="journal article" date="2019" name="Int. J. Syst. Evol. Microbiol.">
        <title>The Global Catalogue of Microorganisms (GCM) 10K type strain sequencing project: providing services to taxonomists for standard genome sequencing and annotation.</title>
        <authorList>
            <consortium name="The Broad Institute Genomics Platform"/>
            <consortium name="The Broad Institute Genome Sequencing Center for Infectious Disease"/>
            <person name="Wu L."/>
            <person name="Ma J."/>
        </authorList>
    </citation>
    <scope>NUCLEOTIDE SEQUENCE [LARGE SCALE GENOMIC DNA]</scope>
    <source>
        <strain evidence="3">JCM 17664</strain>
    </source>
</reference>
<proteinExistence type="predicted"/>
<feature type="transmembrane region" description="Helical" evidence="1">
    <location>
        <begin position="143"/>
        <end position="161"/>
    </location>
</feature>
<gene>
    <name evidence="2" type="ORF">GCM10023143_02080</name>
</gene>
<evidence type="ECO:0008006" key="4">
    <source>
        <dbReference type="Google" id="ProtNLM"/>
    </source>
</evidence>
<comment type="caution">
    <text evidence="2">The sequence shown here is derived from an EMBL/GenBank/DDBJ whole genome shotgun (WGS) entry which is preliminary data.</text>
</comment>
<feature type="transmembrane region" description="Helical" evidence="1">
    <location>
        <begin position="28"/>
        <end position="53"/>
    </location>
</feature>
<feature type="transmembrane region" description="Helical" evidence="1">
    <location>
        <begin position="119"/>
        <end position="137"/>
    </location>
</feature>
<keyword evidence="1" id="KW-0472">Membrane</keyword>
<organism evidence="2 3">
    <name type="scientific">Compostibacter hankyongensis</name>
    <dbReference type="NCBI Taxonomy" id="1007089"/>
    <lineage>
        <taxon>Bacteria</taxon>
        <taxon>Pseudomonadati</taxon>
        <taxon>Bacteroidota</taxon>
        <taxon>Chitinophagia</taxon>
        <taxon>Chitinophagales</taxon>
        <taxon>Chitinophagaceae</taxon>
        <taxon>Compostibacter</taxon>
    </lineage>
</organism>
<feature type="transmembrane region" description="Helical" evidence="1">
    <location>
        <begin position="168"/>
        <end position="186"/>
    </location>
</feature>
<dbReference type="Proteomes" id="UP001501207">
    <property type="component" value="Unassembled WGS sequence"/>
</dbReference>
<keyword evidence="1" id="KW-1133">Transmembrane helix</keyword>
<protein>
    <recommendedName>
        <fullName evidence="4">Phosphatase PAP2 family protein</fullName>
    </recommendedName>
</protein>
<keyword evidence="3" id="KW-1185">Reference proteome</keyword>
<keyword evidence="1" id="KW-0812">Transmembrane</keyword>
<evidence type="ECO:0000313" key="3">
    <source>
        <dbReference type="Proteomes" id="UP001501207"/>
    </source>
</evidence>